<sequence>MPSVYNSICNVATALGEPPQQHPQGASLMPIVWKKILKFQKSLTNTKWWINISLQWDPHGKERRIGGRAVTQSKASTLSCFPVEDKFGLKSQPGALPTPNIWEKRPKFQKNLSYTEWWVDMSFQFTKAQRRLPIGARDGVGQEHGCVLYPQSLESESSTKPVDIELNQNNTHEENLCHKSNARGDCPLNENGSILMPDGPIQVAYLIEVPDKSLVDKTLRKTNNQSKLLKNDCLGSHLGRAELNYSNTEQPLFESTSSSGKESVLTIYPDKLGSEFFESRDNISVCSTIIHFEDLASYCLRAPKYSNRHKDGSLASCGSFDDGNIHVKGYISPLIQQKSVKHRLDYGSMARVGTFDGLMFIVGESSRKKEPFSLKRSNDSSVSISCKKQKITEEIGAQVLSALSEGSISASSSLIDLNTPDLKISHIDTQKMPLTHSPADPECWQNVIVPPSDHPDIVSLKGNFPLISKHTDGNKCTLERDDAQNISFLETDFINRNESLKRTHMPDCNLNDGMSEINTYETRKVIKYNIIPCDVKKRDCSPEYTKEIISKGKHIIPFESSSFTHRYAISGKPLKLDRSKLKKLRNNSKEKVTDLMSEESSVCLENNIFPKHINRPSDLGLYLMNESEQSIDKGEKQPNKQRRYNSEEVENNVQKISEILEHENRTKPSTPISMISTESNSQLSKLKNSELYLMNESEQSIDKGGKQPNKQRRSTCEEVEKNDQKISKILDHEDRTKPSTPNPMISTKSNSQLYIGEKQPNKQRRSTCEEVEKNDQKISKILDHEEQN</sequence>
<feature type="compositionally biased region" description="Polar residues" evidence="1">
    <location>
        <begin position="667"/>
        <end position="683"/>
    </location>
</feature>
<feature type="region of interest" description="Disordered" evidence="1">
    <location>
        <begin position="698"/>
        <end position="788"/>
    </location>
</feature>
<feature type="region of interest" description="Disordered" evidence="1">
    <location>
        <begin position="628"/>
        <end position="683"/>
    </location>
</feature>
<dbReference type="AlphaFoldDB" id="A0A7R8VNT0"/>
<feature type="compositionally biased region" description="Polar residues" evidence="1">
    <location>
        <begin position="738"/>
        <end position="753"/>
    </location>
</feature>
<dbReference type="EMBL" id="OA568862">
    <property type="protein sequence ID" value="CAD7201973.1"/>
    <property type="molecule type" value="Genomic_DNA"/>
</dbReference>
<organism evidence="2">
    <name type="scientific">Timema douglasi</name>
    <name type="common">Walking stick</name>
    <dbReference type="NCBI Taxonomy" id="61478"/>
    <lineage>
        <taxon>Eukaryota</taxon>
        <taxon>Metazoa</taxon>
        <taxon>Ecdysozoa</taxon>
        <taxon>Arthropoda</taxon>
        <taxon>Hexapoda</taxon>
        <taxon>Insecta</taxon>
        <taxon>Pterygota</taxon>
        <taxon>Neoptera</taxon>
        <taxon>Polyneoptera</taxon>
        <taxon>Phasmatodea</taxon>
        <taxon>Timematodea</taxon>
        <taxon>Timematoidea</taxon>
        <taxon>Timematidae</taxon>
        <taxon>Timema</taxon>
    </lineage>
</organism>
<proteinExistence type="predicted"/>
<evidence type="ECO:0000256" key="1">
    <source>
        <dbReference type="SAM" id="MobiDB-lite"/>
    </source>
</evidence>
<feature type="compositionally biased region" description="Basic and acidic residues" evidence="1">
    <location>
        <begin position="714"/>
        <end position="737"/>
    </location>
</feature>
<reference evidence="2" key="1">
    <citation type="submission" date="2020-11" db="EMBL/GenBank/DDBJ databases">
        <authorList>
            <person name="Tran Van P."/>
        </authorList>
    </citation>
    <scope>NUCLEOTIDE SEQUENCE</scope>
</reference>
<evidence type="ECO:0000313" key="2">
    <source>
        <dbReference type="EMBL" id="CAD7201973.1"/>
    </source>
</evidence>
<feature type="compositionally biased region" description="Basic and acidic residues" evidence="1">
    <location>
        <begin position="766"/>
        <end position="788"/>
    </location>
</feature>
<gene>
    <name evidence="2" type="ORF">TDIB3V08_LOCUS8162</name>
</gene>
<name>A0A7R8VNT0_TIMDO</name>
<protein>
    <submittedName>
        <fullName evidence="2">Uncharacterized protein</fullName>
    </submittedName>
</protein>
<accession>A0A7R8VNT0</accession>